<dbReference type="EMBL" id="AUZM01000028">
    <property type="protein sequence ID" value="ERT06967.1"/>
    <property type="molecule type" value="Genomic_DNA"/>
</dbReference>
<proteinExistence type="predicted"/>
<accession>U7QI82</accession>
<keyword evidence="1" id="KW-0472">Membrane</keyword>
<sequence length="161" mass="18651">MITVIGLPILILFFGSSTQLTCERLERNYVTCQFDNQYLFGFLSDSSPPFRLSTFQVKTKEIIRRDSEGTSYKEINYEAYITPKEGEEIFFKDYGSNDYKAREDEGKIIELGINTGASVVTLHGSSFWIKIQYLGRIIYVFIWFVPGVLTLFYRLFQGVKN</sequence>
<gene>
    <name evidence="2" type="ORF">M595_3111</name>
</gene>
<dbReference type="Proteomes" id="UP000017127">
    <property type="component" value="Unassembled WGS sequence"/>
</dbReference>
<evidence type="ECO:0000256" key="1">
    <source>
        <dbReference type="SAM" id="Phobius"/>
    </source>
</evidence>
<evidence type="ECO:0000313" key="2">
    <source>
        <dbReference type="EMBL" id="ERT06967.1"/>
    </source>
</evidence>
<comment type="caution">
    <text evidence="2">The sequence shown here is derived from an EMBL/GenBank/DDBJ whole genome shotgun (WGS) entry which is preliminary data.</text>
</comment>
<evidence type="ECO:0000313" key="3">
    <source>
        <dbReference type="Proteomes" id="UP000017127"/>
    </source>
</evidence>
<name>U7QI82_9CYAN</name>
<organism evidence="2 3">
    <name type="scientific">Lyngbya aestuarii BL J</name>
    <dbReference type="NCBI Taxonomy" id="1348334"/>
    <lineage>
        <taxon>Bacteria</taxon>
        <taxon>Bacillati</taxon>
        <taxon>Cyanobacteriota</taxon>
        <taxon>Cyanophyceae</taxon>
        <taxon>Oscillatoriophycideae</taxon>
        <taxon>Oscillatoriales</taxon>
        <taxon>Microcoleaceae</taxon>
        <taxon>Lyngbya</taxon>
    </lineage>
</organism>
<dbReference type="AlphaFoldDB" id="U7QI82"/>
<protein>
    <submittedName>
        <fullName evidence="2">Uncharacterized protein</fullName>
    </submittedName>
</protein>
<keyword evidence="3" id="KW-1185">Reference proteome</keyword>
<reference evidence="2 3" key="1">
    <citation type="journal article" date="2013" name="Front. Microbiol.">
        <title>Comparative genomic analyses of the cyanobacterium, Lyngbya aestuarii BL J, a powerful hydrogen producer.</title>
        <authorList>
            <person name="Kothari A."/>
            <person name="Vaughn M."/>
            <person name="Garcia-Pichel F."/>
        </authorList>
    </citation>
    <scope>NUCLEOTIDE SEQUENCE [LARGE SCALE GENOMIC DNA]</scope>
    <source>
        <strain evidence="2 3">BL J</strain>
    </source>
</reference>
<feature type="transmembrane region" description="Helical" evidence="1">
    <location>
        <begin position="137"/>
        <end position="156"/>
    </location>
</feature>
<keyword evidence="1" id="KW-1133">Transmembrane helix</keyword>
<keyword evidence="1" id="KW-0812">Transmembrane</keyword>